<dbReference type="InterPro" id="IPR025877">
    <property type="entry name" value="MobA-like_NTP_Trfase"/>
</dbReference>
<evidence type="ECO:0000313" key="3">
    <source>
        <dbReference type="EMBL" id="MDR7086114.1"/>
    </source>
</evidence>
<dbReference type="EMBL" id="JAVDWH010000001">
    <property type="protein sequence ID" value="MDR7086114.1"/>
    <property type="molecule type" value="Genomic_DNA"/>
</dbReference>
<protein>
    <submittedName>
        <fullName evidence="3">Molybdopterin-guanine dinucleotide biosynthesis protein A</fullName>
    </submittedName>
</protein>
<dbReference type="Proteomes" id="UP001257739">
    <property type="component" value="Unassembled WGS sequence"/>
</dbReference>
<proteinExistence type="predicted"/>
<keyword evidence="1" id="KW-0808">Transferase</keyword>
<name>A0ABU1ULQ6_9ACTN</name>
<evidence type="ECO:0000259" key="2">
    <source>
        <dbReference type="Pfam" id="PF12804"/>
    </source>
</evidence>
<dbReference type="Pfam" id="PF12804">
    <property type="entry name" value="NTP_transf_3"/>
    <property type="match status" value="1"/>
</dbReference>
<reference evidence="3 4" key="1">
    <citation type="submission" date="2023-07" db="EMBL/GenBank/DDBJ databases">
        <title>Sorghum-associated microbial communities from plants grown in Nebraska, USA.</title>
        <authorList>
            <person name="Schachtman D."/>
        </authorList>
    </citation>
    <scope>NUCLEOTIDE SEQUENCE [LARGE SCALE GENOMIC DNA]</scope>
    <source>
        <strain evidence="3 4">BE248</strain>
    </source>
</reference>
<evidence type="ECO:0000313" key="4">
    <source>
        <dbReference type="Proteomes" id="UP001257739"/>
    </source>
</evidence>
<dbReference type="InterPro" id="IPR029044">
    <property type="entry name" value="Nucleotide-diphossugar_trans"/>
</dbReference>
<dbReference type="PANTHER" id="PTHR19136:SF81">
    <property type="entry name" value="MOLYBDENUM COFACTOR GUANYLYLTRANSFERASE"/>
    <property type="match status" value="1"/>
</dbReference>
<sequence>MQWDAIVLAGGRGSRLGGVDKASLELDGATLLSRVLEAVAGATQIVVVGEADAPGAIVVQEEPRFAGPAAAVGSGLAEVTSPYVLLAGVDQPFLADAIPVLLDAVTGDGVIAVDAVGHRQQLMSVISADALRQAVAAQSSLTDLSLRALLSPLDLVEVAVSIRSTLDIDTWNDRDRALEYGQNGDRDD</sequence>
<dbReference type="PANTHER" id="PTHR19136">
    <property type="entry name" value="MOLYBDENUM COFACTOR GUANYLYLTRANSFERASE"/>
    <property type="match status" value="1"/>
</dbReference>
<accession>A0ABU1ULQ6</accession>
<feature type="domain" description="MobA-like NTP transferase" evidence="2">
    <location>
        <begin position="5"/>
        <end position="151"/>
    </location>
</feature>
<organism evidence="3 4">
    <name type="scientific">Aeromicrobium panaciterrae</name>
    <dbReference type="NCBI Taxonomy" id="363861"/>
    <lineage>
        <taxon>Bacteria</taxon>
        <taxon>Bacillati</taxon>
        <taxon>Actinomycetota</taxon>
        <taxon>Actinomycetes</taxon>
        <taxon>Propionibacteriales</taxon>
        <taxon>Nocardioidaceae</taxon>
        <taxon>Aeromicrobium</taxon>
    </lineage>
</organism>
<keyword evidence="4" id="KW-1185">Reference proteome</keyword>
<dbReference type="Gene3D" id="3.90.550.10">
    <property type="entry name" value="Spore Coat Polysaccharide Biosynthesis Protein SpsA, Chain A"/>
    <property type="match status" value="1"/>
</dbReference>
<dbReference type="RefSeq" id="WP_309967334.1">
    <property type="nucleotide sequence ID" value="NZ_JAVDWH010000001.1"/>
</dbReference>
<dbReference type="SUPFAM" id="SSF53448">
    <property type="entry name" value="Nucleotide-diphospho-sugar transferases"/>
    <property type="match status" value="1"/>
</dbReference>
<gene>
    <name evidence="3" type="ORF">J2X11_000953</name>
</gene>
<evidence type="ECO:0000256" key="1">
    <source>
        <dbReference type="ARBA" id="ARBA00022679"/>
    </source>
</evidence>
<comment type="caution">
    <text evidence="3">The sequence shown here is derived from an EMBL/GenBank/DDBJ whole genome shotgun (WGS) entry which is preliminary data.</text>
</comment>